<evidence type="ECO:0000256" key="1">
    <source>
        <dbReference type="ARBA" id="ARBA00006196"/>
    </source>
</evidence>
<reference evidence="5" key="2">
    <citation type="submission" date="2013-07" db="EMBL/GenBank/DDBJ databases">
        <authorList>
            <consortium name="The Broad Institute Genome Sequencing Platform"/>
            <person name="Cuomo C."/>
            <person name="Litvintseva A."/>
            <person name="Chen Y."/>
            <person name="Heitman J."/>
            <person name="Sun S."/>
            <person name="Springer D."/>
            <person name="Dromer F."/>
            <person name="Young S.K."/>
            <person name="Zeng Q."/>
            <person name="Gargeya S."/>
            <person name="Fitzgerald M."/>
            <person name="Abouelleil A."/>
            <person name="Alvarado L."/>
            <person name="Berlin A.M."/>
            <person name="Chapman S.B."/>
            <person name="Dewar J."/>
            <person name="Goldberg J."/>
            <person name="Griggs A."/>
            <person name="Gujja S."/>
            <person name="Hansen M."/>
            <person name="Howarth C."/>
            <person name="Imamovic A."/>
            <person name="Larimer J."/>
            <person name="McCowan C."/>
            <person name="Murphy C."/>
            <person name="Pearson M."/>
            <person name="Priest M."/>
            <person name="Roberts A."/>
            <person name="Saif S."/>
            <person name="Shea T."/>
            <person name="Sykes S."/>
            <person name="Wortman J."/>
            <person name="Nusbaum C."/>
            <person name="Birren B."/>
        </authorList>
    </citation>
    <scope>NUCLEOTIDE SEQUENCE</scope>
    <source>
        <strain evidence="5">CBS 10117</strain>
    </source>
</reference>
<evidence type="ECO:0000313" key="4">
    <source>
        <dbReference type="EMBL" id="OBR87673.1"/>
    </source>
</evidence>
<gene>
    <name evidence="4" type="ORF">I303_01881</name>
    <name evidence="5" type="ORF">I303_101982</name>
</gene>
<dbReference type="InterPro" id="IPR007918">
    <property type="entry name" value="MDM35_apoptosis"/>
</dbReference>
<dbReference type="OrthoDB" id="19091at2759"/>
<dbReference type="KEGG" id="kdj:28965580"/>
<evidence type="ECO:0000256" key="2">
    <source>
        <dbReference type="ARBA" id="ARBA00023157"/>
    </source>
</evidence>
<dbReference type="Pfam" id="PF05254">
    <property type="entry name" value="UPF0203"/>
    <property type="match status" value="2"/>
</dbReference>
<evidence type="ECO:0000313" key="6">
    <source>
        <dbReference type="Proteomes" id="UP000078595"/>
    </source>
</evidence>
<dbReference type="GeneID" id="28965580"/>
<reference evidence="5" key="3">
    <citation type="submission" date="2024-02" db="EMBL/GenBank/DDBJ databases">
        <title>Comparative genomics of Cryptococcus and Kwoniella reveals pathogenesis evolution and contrasting modes of karyotype evolution via chromosome fusion or intercentromeric recombination.</title>
        <authorList>
            <person name="Coelho M.A."/>
            <person name="David-Palma M."/>
            <person name="Shea T."/>
            <person name="Bowers K."/>
            <person name="McGinley-Smith S."/>
            <person name="Mohammad A.W."/>
            <person name="Gnirke A."/>
            <person name="Yurkov A.M."/>
            <person name="Nowrousian M."/>
            <person name="Sun S."/>
            <person name="Cuomo C.A."/>
            <person name="Heitman J."/>
        </authorList>
    </citation>
    <scope>NUCLEOTIDE SEQUENCE</scope>
    <source>
        <strain evidence="5">CBS 10117</strain>
    </source>
</reference>
<comment type="similarity">
    <text evidence="1">Belongs to the TRIAP1/MDM35 family.</text>
</comment>
<name>A0A1A6ACA6_9TREE</name>
<dbReference type="GO" id="GO:0005829">
    <property type="term" value="C:cytosol"/>
    <property type="evidence" value="ECO:0007669"/>
    <property type="project" value="TreeGrafter"/>
</dbReference>
<evidence type="ECO:0000313" key="5">
    <source>
        <dbReference type="EMBL" id="WWC59426.1"/>
    </source>
</evidence>
<feature type="region of interest" description="Disordered" evidence="3">
    <location>
        <begin position="237"/>
        <end position="260"/>
    </location>
</feature>
<dbReference type="GO" id="GO:0005758">
    <property type="term" value="C:mitochondrial intermembrane space"/>
    <property type="evidence" value="ECO:0007669"/>
    <property type="project" value="TreeGrafter"/>
</dbReference>
<evidence type="ECO:0000256" key="3">
    <source>
        <dbReference type="SAM" id="MobiDB-lite"/>
    </source>
</evidence>
<dbReference type="AlphaFoldDB" id="A0A1A6ACA6"/>
<reference evidence="4" key="1">
    <citation type="submission" date="2013-07" db="EMBL/GenBank/DDBJ databases">
        <title>The Genome Sequence of Cryptococcus dejecticola CBS10117.</title>
        <authorList>
            <consortium name="The Broad Institute Genome Sequencing Platform"/>
            <person name="Cuomo C."/>
            <person name="Litvintseva A."/>
            <person name="Chen Y."/>
            <person name="Heitman J."/>
            <person name="Sun S."/>
            <person name="Springer D."/>
            <person name="Dromer F."/>
            <person name="Young S.K."/>
            <person name="Zeng Q."/>
            <person name="Gargeya S."/>
            <person name="Fitzgerald M."/>
            <person name="Abouelleil A."/>
            <person name="Alvarado L."/>
            <person name="Berlin A.M."/>
            <person name="Chapman S.B."/>
            <person name="Dewar J."/>
            <person name="Goldberg J."/>
            <person name="Griggs A."/>
            <person name="Gujja S."/>
            <person name="Hansen M."/>
            <person name="Howarth C."/>
            <person name="Imamovic A."/>
            <person name="Larimer J."/>
            <person name="McCowan C."/>
            <person name="Murphy C."/>
            <person name="Pearson M."/>
            <person name="Priest M."/>
            <person name="Roberts A."/>
            <person name="Saif S."/>
            <person name="Shea T."/>
            <person name="Sykes S."/>
            <person name="Wortman J."/>
            <person name="Nusbaum C."/>
            <person name="Birren B."/>
        </authorList>
    </citation>
    <scope>NUCLEOTIDE SEQUENCE [LARGE SCALE GENOMIC DNA]</scope>
    <source>
        <strain evidence="4">CBS 10117</strain>
    </source>
</reference>
<proteinExistence type="inferred from homology"/>
<dbReference type="STRING" id="1296121.A0A1A6ACA6"/>
<dbReference type="Proteomes" id="UP000078595">
    <property type="component" value="Chromosome 2"/>
</dbReference>
<protein>
    <submittedName>
        <fullName evidence="4">Uncharacterized protein</fullName>
    </submittedName>
</protein>
<feature type="compositionally biased region" description="Low complexity" evidence="3">
    <location>
        <begin position="38"/>
        <end position="71"/>
    </location>
</feature>
<keyword evidence="2" id="KW-1015">Disulfide bond</keyword>
<dbReference type="PANTHER" id="PTHR46403">
    <property type="entry name" value="TP53-REGULATED INHIBITOR OF APOPTOSIS 1"/>
    <property type="match status" value="1"/>
</dbReference>
<accession>A0A1A6ACA6</accession>
<feature type="region of interest" description="Disordered" evidence="3">
    <location>
        <begin position="120"/>
        <end position="188"/>
    </location>
</feature>
<dbReference type="GO" id="GO:0045332">
    <property type="term" value="P:phospholipid translocation"/>
    <property type="evidence" value="ECO:0007669"/>
    <property type="project" value="TreeGrafter"/>
</dbReference>
<dbReference type="RefSeq" id="XP_018265515.1">
    <property type="nucleotide sequence ID" value="XM_018405234.1"/>
</dbReference>
<dbReference type="VEuPathDB" id="FungiDB:I303_01881"/>
<dbReference type="EMBL" id="KI894028">
    <property type="protein sequence ID" value="OBR87673.1"/>
    <property type="molecule type" value="Genomic_DNA"/>
</dbReference>
<feature type="compositionally biased region" description="Basic and acidic residues" evidence="3">
    <location>
        <begin position="151"/>
        <end position="163"/>
    </location>
</feature>
<dbReference type="PANTHER" id="PTHR46403:SF1">
    <property type="entry name" value="TP53-REGULATED INHIBITOR OF APOPTOSIS 1"/>
    <property type="match status" value="1"/>
</dbReference>
<dbReference type="GO" id="GO:0005634">
    <property type="term" value="C:nucleus"/>
    <property type="evidence" value="ECO:0007669"/>
    <property type="project" value="TreeGrafter"/>
</dbReference>
<dbReference type="GO" id="GO:1990050">
    <property type="term" value="F:phosphatidic acid transfer activity"/>
    <property type="evidence" value="ECO:0007669"/>
    <property type="project" value="TreeGrafter"/>
</dbReference>
<keyword evidence="6" id="KW-1185">Reference proteome</keyword>
<feature type="compositionally biased region" description="Polar residues" evidence="3">
    <location>
        <begin position="245"/>
        <end position="260"/>
    </location>
</feature>
<dbReference type="EMBL" id="CP144531">
    <property type="protein sequence ID" value="WWC59426.1"/>
    <property type="molecule type" value="Genomic_DNA"/>
</dbReference>
<organism evidence="4">
    <name type="scientific">Kwoniella dejecticola CBS 10117</name>
    <dbReference type="NCBI Taxonomy" id="1296121"/>
    <lineage>
        <taxon>Eukaryota</taxon>
        <taxon>Fungi</taxon>
        <taxon>Dikarya</taxon>
        <taxon>Basidiomycota</taxon>
        <taxon>Agaricomycotina</taxon>
        <taxon>Tremellomycetes</taxon>
        <taxon>Tremellales</taxon>
        <taxon>Cryptococcaceae</taxon>
        <taxon>Kwoniella</taxon>
    </lineage>
</organism>
<sequence>MESLSPECTPLKHKYDSCFNAWFEGYLQPALASAAAGADTISSNSSSSSDASTSFSSPSSYSNGSNTPNTSVTSDALASDVPIPSSLDSCFGSSSKSNGEARKSNSLATSWASAFPSRSLFTKSHPSKRSKSSETSPSTEQGNAAPVRGQGQEREREREHHWYDFGGSEAEPVQQPGSSTGTEEMQMKGKTRAQVKAEEYQRNCGRFWEDYQGCLKTAIAQNESLSTLLETAREEHPLGSLDGLTGTSWDSNVDFTKQQE</sequence>
<feature type="region of interest" description="Disordered" evidence="3">
    <location>
        <begin position="38"/>
        <end position="79"/>
    </location>
</feature>